<evidence type="ECO:0000313" key="6">
    <source>
        <dbReference type="EMBL" id="HIV28336.1"/>
    </source>
</evidence>
<comment type="caution">
    <text evidence="6">The sequence shown here is derived from an EMBL/GenBank/DDBJ whole genome shotgun (WGS) entry which is preliminary data.</text>
</comment>
<dbReference type="InterPro" id="IPR039650">
    <property type="entry name" value="HdrA-like"/>
</dbReference>
<dbReference type="GO" id="GO:0046872">
    <property type="term" value="F:metal ion binding"/>
    <property type="evidence" value="ECO:0007669"/>
    <property type="project" value="UniProtKB-KW"/>
</dbReference>
<evidence type="ECO:0000256" key="2">
    <source>
        <dbReference type="ARBA" id="ARBA00022723"/>
    </source>
</evidence>
<reference evidence="6" key="1">
    <citation type="submission" date="2020-10" db="EMBL/GenBank/DDBJ databases">
        <authorList>
            <person name="Gilroy R."/>
        </authorList>
    </citation>
    <scope>NUCLEOTIDE SEQUENCE</scope>
    <source>
        <strain evidence="6">CHK183-6373</strain>
    </source>
</reference>
<accession>A0A9D1P859</accession>
<evidence type="ECO:0000256" key="3">
    <source>
        <dbReference type="ARBA" id="ARBA00023002"/>
    </source>
</evidence>
<dbReference type="Gene3D" id="3.50.50.60">
    <property type="entry name" value="FAD/NAD(P)-binding domain"/>
    <property type="match status" value="1"/>
</dbReference>
<keyword evidence="1" id="KW-0004">4Fe-4S</keyword>
<dbReference type="Proteomes" id="UP000886884">
    <property type="component" value="Unassembled WGS sequence"/>
</dbReference>
<sequence>MEYNIVAKAGGKYDVIVCGGGTAGVAAAIAAARAGSKTLLLERTFTVGGMLTLGDAGITKFSEHCRDAQVYKAEVLDVLGTNPRSVQVAGGIPHEYVMRMMRQGGALGTRGDAGSYVFTDRYCAQWTLMDMLQEAGVEVLYDTSVCLARMEGNTIRGVVAHNKEGFVEFLADCVIDATGDADVAALAGVAFHKGVSETDLQEGCGNVLGQMMAFGTMFRVRGVDYSRLYDYLEAHPERFWQHEFGVMTLENARQSHENGEMSVMRVVVDLPEGKTGLLQVYNMPARDEAVLLGPYCGYEGDGLDGKSISRGQEALQRGVQKLMSVLKDYPGFENARVMFVPDVGVRETRHIVGKYVMTGLDVVAGRDFVDSIACGGHPVDVHPLPPEVEHMPMNHWRFHIPYRILVPETVENLLVAGRCVSATRMAGGSLRTTVQCMATGEAAGLAAAMSAAAGISPAAIDVAALQERLKRAGAIL</sequence>
<keyword evidence="2" id="KW-0479">Metal-binding</keyword>
<proteinExistence type="predicted"/>
<name>A0A9D1P859_9FIRM</name>
<keyword evidence="3" id="KW-0560">Oxidoreductase</keyword>
<dbReference type="SUPFAM" id="SSF51905">
    <property type="entry name" value="FAD/NAD(P)-binding domain"/>
    <property type="match status" value="1"/>
</dbReference>
<dbReference type="PANTHER" id="PTHR43498:SF1">
    <property type="entry name" value="COB--COM HETERODISULFIDE REDUCTASE IRON-SULFUR SUBUNIT A"/>
    <property type="match status" value="1"/>
</dbReference>
<dbReference type="PRINTS" id="PR00411">
    <property type="entry name" value="PNDRDTASEI"/>
</dbReference>
<keyword evidence="5" id="KW-0411">Iron-sulfur</keyword>
<dbReference type="Pfam" id="PF12831">
    <property type="entry name" value="FAD_oxidored"/>
    <property type="match status" value="1"/>
</dbReference>
<evidence type="ECO:0000256" key="5">
    <source>
        <dbReference type="ARBA" id="ARBA00023014"/>
    </source>
</evidence>
<protein>
    <submittedName>
        <fullName evidence="6">FAD-dependent oxidoreductase</fullName>
    </submittedName>
</protein>
<evidence type="ECO:0000256" key="4">
    <source>
        <dbReference type="ARBA" id="ARBA00023004"/>
    </source>
</evidence>
<reference evidence="6" key="2">
    <citation type="journal article" date="2021" name="PeerJ">
        <title>Extensive microbial diversity within the chicken gut microbiome revealed by metagenomics and culture.</title>
        <authorList>
            <person name="Gilroy R."/>
            <person name="Ravi A."/>
            <person name="Getino M."/>
            <person name="Pursley I."/>
            <person name="Horton D.L."/>
            <person name="Alikhan N.F."/>
            <person name="Baker D."/>
            <person name="Gharbi K."/>
            <person name="Hall N."/>
            <person name="Watson M."/>
            <person name="Adriaenssens E.M."/>
            <person name="Foster-Nyarko E."/>
            <person name="Jarju S."/>
            <person name="Secka A."/>
            <person name="Antonio M."/>
            <person name="Oren A."/>
            <person name="Chaudhuri R.R."/>
            <person name="La Ragione R."/>
            <person name="Hildebrand F."/>
            <person name="Pallen M.J."/>
        </authorList>
    </citation>
    <scope>NUCLEOTIDE SEQUENCE</scope>
    <source>
        <strain evidence="6">CHK183-6373</strain>
    </source>
</reference>
<dbReference type="InterPro" id="IPR036188">
    <property type="entry name" value="FAD/NAD-bd_sf"/>
</dbReference>
<dbReference type="EMBL" id="DVOT01000184">
    <property type="protein sequence ID" value="HIV28336.1"/>
    <property type="molecule type" value="Genomic_DNA"/>
</dbReference>
<evidence type="ECO:0000256" key="1">
    <source>
        <dbReference type="ARBA" id="ARBA00022485"/>
    </source>
</evidence>
<organism evidence="6 7">
    <name type="scientific">Candidatus Ornithocaccomicrobium faecavium</name>
    <dbReference type="NCBI Taxonomy" id="2840890"/>
    <lineage>
        <taxon>Bacteria</taxon>
        <taxon>Bacillati</taxon>
        <taxon>Bacillota</taxon>
        <taxon>Clostridia</taxon>
        <taxon>Candidatus Ornithocaccomicrobium</taxon>
    </lineage>
</organism>
<dbReference type="PANTHER" id="PTHR43498">
    <property type="entry name" value="FERREDOXIN:COB-COM HETERODISULFIDE REDUCTASE SUBUNIT A"/>
    <property type="match status" value="1"/>
</dbReference>
<dbReference type="AlphaFoldDB" id="A0A9D1P859"/>
<keyword evidence="4" id="KW-0408">Iron</keyword>
<evidence type="ECO:0000313" key="7">
    <source>
        <dbReference type="Proteomes" id="UP000886884"/>
    </source>
</evidence>
<dbReference type="GO" id="GO:0016491">
    <property type="term" value="F:oxidoreductase activity"/>
    <property type="evidence" value="ECO:0007669"/>
    <property type="project" value="UniProtKB-KW"/>
</dbReference>
<gene>
    <name evidence="6" type="ORF">IAA64_10205</name>
</gene>
<dbReference type="GO" id="GO:0051539">
    <property type="term" value="F:4 iron, 4 sulfur cluster binding"/>
    <property type="evidence" value="ECO:0007669"/>
    <property type="project" value="UniProtKB-KW"/>
</dbReference>